<feature type="compositionally biased region" description="Basic and acidic residues" evidence="1">
    <location>
        <begin position="194"/>
        <end position="203"/>
    </location>
</feature>
<evidence type="ECO:0000313" key="2">
    <source>
        <dbReference type="EMBL" id="GFN92769.1"/>
    </source>
</evidence>
<dbReference type="AlphaFoldDB" id="A0AAV3ZDX9"/>
<feature type="region of interest" description="Disordered" evidence="1">
    <location>
        <begin position="162"/>
        <end position="271"/>
    </location>
</feature>
<dbReference type="EMBL" id="BLXT01002298">
    <property type="protein sequence ID" value="GFN92769.1"/>
    <property type="molecule type" value="Genomic_DNA"/>
</dbReference>
<dbReference type="Proteomes" id="UP000735302">
    <property type="component" value="Unassembled WGS sequence"/>
</dbReference>
<gene>
    <name evidence="2" type="ORF">PoB_001927500</name>
</gene>
<name>A0AAV3ZDX9_9GAST</name>
<evidence type="ECO:0000256" key="1">
    <source>
        <dbReference type="SAM" id="MobiDB-lite"/>
    </source>
</evidence>
<proteinExistence type="predicted"/>
<sequence>MFLYQVILHLYKKSDSFNLFCSKKQAALSPEYQFNVEFMTSSLQRYVSSPPRSHYGRQTAKVTGKPYICCIMGYNNVRLDSELAMRSSCCSCWQKILPNISTTPGAATEQQTPFLSLPLEKTGSLWLYSIPDLATRGALVFLSSVGADVKSLIDSTLRKADQVTATVPGQVAPASRGPGRLSGPASAQGAGDGARNRDRRVPADLRANSLATRPLTPQETVEVEEETGIRLTEPREILIPLRDRRPPPPPPPTLSRRQSRDDSRAISATSG</sequence>
<organism evidence="2 3">
    <name type="scientific">Plakobranchus ocellatus</name>
    <dbReference type="NCBI Taxonomy" id="259542"/>
    <lineage>
        <taxon>Eukaryota</taxon>
        <taxon>Metazoa</taxon>
        <taxon>Spiralia</taxon>
        <taxon>Lophotrochozoa</taxon>
        <taxon>Mollusca</taxon>
        <taxon>Gastropoda</taxon>
        <taxon>Heterobranchia</taxon>
        <taxon>Euthyneura</taxon>
        <taxon>Panpulmonata</taxon>
        <taxon>Sacoglossa</taxon>
        <taxon>Placobranchoidea</taxon>
        <taxon>Plakobranchidae</taxon>
        <taxon>Plakobranchus</taxon>
    </lineage>
</organism>
<keyword evidence="3" id="KW-1185">Reference proteome</keyword>
<accession>A0AAV3ZDX9</accession>
<protein>
    <submittedName>
        <fullName evidence="2">Uncharacterized protein</fullName>
    </submittedName>
</protein>
<evidence type="ECO:0000313" key="3">
    <source>
        <dbReference type="Proteomes" id="UP000735302"/>
    </source>
</evidence>
<feature type="compositionally biased region" description="Polar residues" evidence="1">
    <location>
        <begin position="209"/>
        <end position="218"/>
    </location>
</feature>
<comment type="caution">
    <text evidence="2">The sequence shown here is derived from an EMBL/GenBank/DDBJ whole genome shotgun (WGS) entry which is preliminary data.</text>
</comment>
<reference evidence="2 3" key="1">
    <citation type="journal article" date="2021" name="Elife">
        <title>Chloroplast acquisition without the gene transfer in kleptoplastic sea slugs, Plakobranchus ocellatus.</title>
        <authorList>
            <person name="Maeda T."/>
            <person name="Takahashi S."/>
            <person name="Yoshida T."/>
            <person name="Shimamura S."/>
            <person name="Takaki Y."/>
            <person name="Nagai Y."/>
            <person name="Toyoda A."/>
            <person name="Suzuki Y."/>
            <person name="Arimoto A."/>
            <person name="Ishii H."/>
            <person name="Satoh N."/>
            <person name="Nishiyama T."/>
            <person name="Hasebe M."/>
            <person name="Maruyama T."/>
            <person name="Minagawa J."/>
            <person name="Obokata J."/>
            <person name="Shigenobu S."/>
        </authorList>
    </citation>
    <scope>NUCLEOTIDE SEQUENCE [LARGE SCALE GENOMIC DNA]</scope>
</reference>
<feature type="compositionally biased region" description="Basic and acidic residues" evidence="1">
    <location>
        <begin position="232"/>
        <end position="246"/>
    </location>
</feature>